<sequence>MSYSHPRYEPIMVPPAKPRRWRMWGAAAASALLLAVGLFTVGQGLYLNANGITTQAEVVEVDLGGRSEFVRVRFSSGQETNLWAWTGSPQVGTTVPVVHLEERNWAKDARVFAPKWFLWWSFGGAVLSAFSVPWERRRYAQQELARRNGW</sequence>
<protein>
    <recommendedName>
        <fullName evidence="4">DUF3592 domain-containing protein</fullName>
    </recommendedName>
</protein>
<keyword evidence="3" id="KW-1185">Reference proteome</keyword>
<name>A0A1C4V0S8_MICEC</name>
<keyword evidence="1" id="KW-0472">Membrane</keyword>
<gene>
    <name evidence="2" type="ORF">GA0070618_0835</name>
</gene>
<dbReference type="RefSeq" id="WP_143740224.1">
    <property type="nucleotide sequence ID" value="NZ_LT607413.1"/>
</dbReference>
<evidence type="ECO:0000256" key="1">
    <source>
        <dbReference type="SAM" id="Phobius"/>
    </source>
</evidence>
<evidence type="ECO:0000313" key="2">
    <source>
        <dbReference type="EMBL" id="SCE77523.1"/>
    </source>
</evidence>
<feature type="transmembrane region" description="Helical" evidence="1">
    <location>
        <begin position="21"/>
        <end position="41"/>
    </location>
</feature>
<keyword evidence="1" id="KW-1133">Transmembrane helix</keyword>
<keyword evidence="1" id="KW-0812">Transmembrane</keyword>
<proteinExistence type="predicted"/>
<dbReference type="Proteomes" id="UP000198253">
    <property type="component" value="Chromosome I"/>
</dbReference>
<feature type="transmembrane region" description="Helical" evidence="1">
    <location>
        <begin position="116"/>
        <end position="134"/>
    </location>
</feature>
<dbReference type="OrthoDB" id="9948010at2"/>
<dbReference type="InParanoid" id="A0A1C4V0S8"/>
<reference evidence="3" key="1">
    <citation type="submission" date="2016-06" db="EMBL/GenBank/DDBJ databases">
        <authorList>
            <person name="Varghese N."/>
            <person name="Submissions Spin"/>
        </authorList>
    </citation>
    <scope>NUCLEOTIDE SEQUENCE [LARGE SCALE GENOMIC DNA]</scope>
    <source>
        <strain evidence="3">DSM 43816</strain>
    </source>
</reference>
<evidence type="ECO:0008006" key="4">
    <source>
        <dbReference type="Google" id="ProtNLM"/>
    </source>
</evidence>
<dbReference type="AlphaFoldDB" id="A0A1C4V0S8"/>
<evidence type="ECO:0000313" key="3">
    <source>
        <dbReference type="Proteomes" id="UP000198253"/>
    </source>
</evidence>
<dbReference type="EMBL" id="LT607413">
    <property type="protein sequence ID" value="SCE77523.1"/>
    <property type="molecule type" value="Genomic_DNA"/>
</dbReference>
<accession>A0A1C4V0S8</accession>
<organism evidence="2 3">
    <name type="scientific">Micromonospora echinospora</name>
    <name type="common">Micromonospora purpurea</name>
    <dbReference type="NCBI Taxonomy" id="1877"/>
    <lineage>
        <taxon>Bacteria</taxon>
        <taxon>Bacillati</taxon>
        <taxon>Actinomycetota</taxon>
        <taxon>Actinomycetes</taxon>
        <taxon>Micromonosporales</taxon>
        <taxon>Micromonosporaceae</taxon>
        <taxon>Micromonospora</taxon>
    </lineage>
</organism>